<evidence type="ECO:0000256" key="9">
    <source>
        <dbReference type="RuleBase" id="RU003923"/>
    </source>
</evidence>
<keyword evidence="3 9" id="KW-0813">Transport</keyword>
<feature type="domain" description="Type II secretion system protein GspF" evidence="12">
    <location>
        <begin position="90"/>
        <end position="213"/>
    </location>
</feature>
<keyword evidence="4" id="KW-1003">Cell membrane</keyword>
<keyword evidence="7 11" id="KW-1133">Transmembrane helix</keyword>
<dbReference type="EMBL" id="VIKR01000006">
    <property type="protein sequence ID" value="TQV71381.1"/>
    <property type="molecule type" value="Genomic_DNA"/>
</dbReference>
<dbReference type="GO" id="GO:0015628">
    <property type="term" value="P:protein secretion by the type II secretion system"/>
    <property type="evidence" value="ECO:0007669"/>
    <property type="project" value="TreeGrafter"/>
</dbReference>
<protein>
    <submittedName>
        <fullName evidence="13">Type II secretion system F family protein</fullName>
    </submittedName>
</protein>
<feature type="region of interest" description="Disordered" evidence="10">
    <location>
        <begin position="1"/>
        <end position="26"/>
    </location>
</feature>
<dbReference type="OrthoDB" id="9805682at2"/>
<comment type="caution">
    <text evidence="13">The sequence shown here is derived from an EMBL/GenBank/DDBJ whole genome shotgun (WGS) entry which is preliminary data.</text>
</comment>
<keyword evidence="14" id="KW-1185">Reference proteome</keyword>
<name>A0A545T2E0_9GAMM</name>
<evidence type="ECO:0000256" key="2">
    <source>
        <dbReference type="ARBA" id="ARBA00005745"/>
    </source>
</evidence>
<dbReference type="Pfam" id="PF00482">
    <property type="entry name" value="T2SSF"/>
    <property type="match status" value="2"/>
</dbReference>
<feature type="compositionally biased region" description="Basic and acidic residues" evidence="10">
    <location>
        <begin position="1"/>
        <end position="12"/>
    </location>
</feature>
<evidence type="ECO:0000313" key="14">
    <source>
        <dbReference type="Proteomes" id="UP000317839"/>
    </source>
</evidence>
<dbReference type="GO" id="GO:0005886">
    <property type="term" value="C:plasma membrane"/>
    <property type="evidence" value="ECO:0007669"/>
    <property type="project" value="UniProtKB-SubCell"/>
</dbReference>
<organism evidence="13 14">
    <name type="scientific">Aliikangiella marina</name>
    <dbReference type="NCBI Taxonomy" id="1712262"/>
    <lineage>
        <taxon>Bacteria</taxon>
        <taxon>Pseudomonadati</taxon>
        <taxon>Pseudomonadota</taxon>
        <taxon>Gammaproteobacteria</taxon>
        <taxon>Oceanospirillales</taxon>
        <taxon>Pleioneaceae</taxon>
        <taxon>Aliikangiella</taxon>
    </lineage>
</organism>
<dbReference type="PRINTS" id="PR00812">
    <property type="entry name" value="BCTERIALGSPF"/>
</dbReference>
<evidence type="ECO:0000256" key="6">
    <source>
        <dbReference type="ARBA" id="ARBA00022692"/>
    </source>
</evidence>
<gene>
    <name evidence="13" type="ORF">FLL45_19690</name>
</gene>
<keyword evidence="5" id="KW-0997">Cell inner membrane</keyword>
<accession>A0A545T2E0</accession>
<feature type="transmembrane region" description="Helical" evidence="11">
    <location>
        <begin position="218"/>
        <end position="236"/>
    </location>
</feature>
<evidence type="ECO:0000256" key="8">
    <source>
        <dbReference type="ARBA" id="ARBA00023136"/>
    </source>
</evidence>
<dbReference type="InterPro" id="IPR018076">
    <property type="entry name" value="T2SS_GspF_dom"/>
</dbReference>
<dbReference type="PANTHER" id="PTHR30012">
    <property type="entry name" value="GENERAL SECRETION PATHWAY PROTEIN"/>
    <property type="match status" value="1"/>
</dbReference>
<dbReference type="InterPro" id="IPR001992">
    <property type="entry name" value="T2SS_GspF/T4SS_PilC_CS"/>
</dbReference>
<dbReference type="PANTHER" id="PTHR30012:SF7">
    <property type="entry name" value="PROTEIN TRANSPORT PROTEIN HOFC HOMOLOG"/>
    <property type="match status" value="1"/>
</dbReference>
<evidence type="ECO:0000256" key="4">
    <source>
        <dbReference type="ARBA" id="ARBA00022475"/>
    </source>
</evidence>
<keyword evidence="8 11" id="KW-0472">Membrane</keyword>
<dbReference type="FunFam" id="1.20.81.30:FF:000001">
    <property type="entry name" value="Type II secretion system protein F"/>
    <property type="match status" value="2"/>
</dbReference>
<feature type="transmembrane region" description="Helical" evidence="11">
    <location>
        <begin position="242"/>
        <end position="259"/>
    </location>
</feature>
<dbReference type="Gene3D" id="1.20.81.30">
    <property type="entry name" value="Type II secretion system (T2SS), domain F"/>
    <property type="match status" value="2"/>
</dbReference>
<evidence type="ECO:0000256" key="7">
    <source>
        <dbReference type="ARBA" id="ARBA00022989"/>
    </source>
</evidence>
<evidence type="ECO:0000256" key="11">
    <source>
        <dbReference type="SAM" id="Phobius"/>
    </source>
</evidence>
<comment type="similarity">
    <text evidence="2 9">Belongs to the GSP F family.</text>
</comment>
<dbReference type="PROSITE" id="PS00874">
    <property type="entry name" value="T2SP_F"/>
    <property type="match status" value="1"/>
</dbReference>
<comment type="subcellular location">
    <subcellularLocation>
        <location evidence="1 9">Cell inner membrane</location>
        <topology evidence="1 9">Multi-pass membrane protein</topology>
    </subcellularLocation>
</comment>
<dbReference type="InterPro" id="IPR042094">
    <property type="entry name" value="T2SS_GspF_sf"/>
</dbReference>
<keyword evidence="6 9" id="KW-0812">Transmembrane</keyword>
<sequence>MAVEALKKDRATGRKRGKAAKAPKQFSYSWEGADKKGQKVKGEMLAETPAIVKAQLRKQGISPIKVNKQSQPLFGGSKGKPIDSKDIAMFSRQIATMMKAGVPLVQSFDIIGRGHEKPSVQDLLLGIKADIEAGNTMADSLRKQPKYFDDLFCDLVDAGEQSGALEGMLDRIATYKEKTEALKSKIKKALTYPIAVIVIAVIVTSILLVKVVPQFQDIFAGFGADLPAFTLFVIGISEFMQAKWWMFLIGIIAAIFAYKKAYQASKGLRDGQDKALLKFPVIGIILHKAAVARFARTLSTTFAAGVPLVEALDSAAGASGNALYRDAIFKIRDDVTTGMQMNLAMQSTGIFPNMVVQMVAIGEESGSIDAMLTKIADIYEQEVDDAVDGLSALMEPMIMAVLGVLVGGLIVAMYLPIFQLGQVV</sequence>
<dbReference type="AlphaFoldDB" id="A0A545T2E0"/>
<evidence type="ECO:0000256" key="5">
    <source>
        <dbReference type="ARBA" id="ARBA00022519"/>
    </source>
</evidence>
<feature type="domain" description="Type II secretion system protein GspF" evidence="12">
    <location>
        <begin position="294"/>
        <end position="416"/>
    </location>
</feature>
<evidence type="ECO:0000256" key="3">
    <source>
        <dbReference type="ARBA" id="ARBA00022448"/>
    </source>
</evidence>
<evidence type="ECO:0000259" key="12">
    <source>
        <dbReference type="Pfam" id="PF00482"/>
    </source>
</evidence>
<dbReference type="InterPro" id="IPR003004">
    <property type="entry name" value="GspF/PilC"/>
</dbReference>
<feature type="transmembrane region" description="Helical" evidence="11">
    <location>
        <begin position="398"/>
        <end position="418"/>
    </location>
</feature>
<evidence type="ECO:0000256" key="1">
    <source>
        <dbReference type="ARBA" id="ARBA00004429"/>
    </source>
</evidence>
<evidence type="ECO:0000313" key="13">
    <source>
        <dbReference type="EMBL" id="TQV71381.1"/>
    </source>
</evidence>
<feature type="transmembrane region" description="Helical" evidence="11">
    <location>
        <begin position="190"/>
        <end position="211"/>
    </location>
</feature>
<dbReference type="RefSeq" id="WP_142943779.1">
    <property type="nucleotide sequence ID" value="NZ_VIKR01000006.1"/>
</dbReference>
<dbReference type="Proteomes" id="UP000317839">
    <property type="component" value="Unassembled WGS sequence"/>
</dbReference>
<proteinExistence type="inferred from homology"/>
<reference evidence="13 14" key="1">
    <citation type="submission" date="2019-06" db="EMBL/GenBank/DDBJ databases">
        <title>Draft genome of Aliikangiella marina GYP-15.</title>
        <authorList>
            <person name="Wang G."/>
        </authorList>
    </citation>
    <scope>NUCLEOTIDE SEQUENCE [LARGE SCALE GENOMIC DNA]</scope>
    <source>
        <strain evidence="13 14">GYP-15</strain>
    </source>
</reference>
<evidence type="ECO:0000256" key="10">
    <source>
        <dbReference type="SAM" id="MobiDB-lite"/>
    </source>
</evidence>